<feature type="chain" id="PRO_5040322210" description="Malate dehydrogenase" evidence="1">
    <location>
        <begin position="24"/>
        <end position="228"/>
    </location>
</feature>
<organism evidence="2 3">
    <name type="scientific">Collybia nuda</name>
    <dbReference type="NCBI Taxonomy" id="64659"/>
    <lineage>
        <taxon>Eukaryota</taxon>
        <taxon>Fungi</taxon>
        <taxon>Dikarya</taxon>
        <taxon>Basidiomycota</taxon>
        <taxon>Agaricomycotina</taxon>
        <taxon>Agaricomycetes</taxon>
        <taxon>Agaricomycetidae</taxon>
        <taxon>Agaricales</taxon>
        <taxon>Tricholomatineae</taxon>
        <taxon>Clitocybaceae</taxon>
        <taxon>Collybia</taxon>
    </lineage>
</organism>
<dbReference type="Proteomes" id="UP000807353">
    <property type="component" value="Unassembled WGS sequence"/>
</dbReference>
<evidence type="ECO:0000256" key="1">
    <source>
        <dbReference type="SAM" id="SignalP"/>
    </source>
</evidence>
<dbReference type="PANTHER" id="PTHR35567">
    <property type="entry name" value="MALATE DEHYDROGENASE (AFU_ORTHOLOGUE AFUA_2G13800)"/>
    <property type="match status" value="1"/>
</dbReference>
<dbReference type="OrthoDB" id="1859733at2759"/>
<dbReference type="PANTHER" id="PTHR35567:SF1">
    <property type="entry name" value="CONSERVED FUNGAL PROTEIN (AFU_ORTHOLOGUE AFUA_1G14230)"/>
    <property type="match status" value="1"/>
</dbReference>
<evidence type="ECO:0000313" key="3">
    <source>
        <dbReference type="Proteomes" id="UP000807353"/>
    </source>
</evidence>
<reference evidence="2" key="1">
    <citation type="submission" date="2020-11" db="EMBL/GenBank/DDBJ databases">
        <authorList>
            <consortium name="DOE Joint Genome Institute"/>
            <person name="Ahrendt S."/>
            <person name="Riley R."/>
            <person name="Andreopoulos W."/>
            <person name="Labutti K."/>
            <person name="Pangilinan J."/>
            <person name="Ruiz-Duenas F.J."/>
            <person name="Barrasa J.M."/>
            <person name="Sanchez-Garcia M."/>
            <person name="Camarero S."/>
            <person name="Miyauchi S."/>
            <person name="Serrano A."/>
            <person name="Linde D."/>
            <person name="Babiker R."/>
            <person name="Drula E."/>
            <person name="Ayuso-Fernandez I."/>
            <person name="Pacheco R."/>
            <person name="Padilla G."/>
            <person name="Ferreira P."/>
            <person name="Barriuso J."/>
            <person name="Kellner H."/>
            <person name="Castanera R."/>
            <person name="Alfaro M."/>
            <person name="Ramirez L."/>
            <person name="Pisabarro A.G."/>
            <person name="Kuo A."/>
            <person name="Tritt A."/>
            <person name="Lipzen A."/>
            <person name="He G."/>
            <person name="Yan M."/>
            <person name="Ng V."/>
            <person name="Cullen D."/>
            <person name="Martin F."/>
            <person name="Rosso M.-N."/>
            <person name="Henrissat B."/>
            <person name="Hibbett D."/>
            <person name="Martinez A.T."/>
            <person name="Grigoriev I.V."/>
        </authorList>
    </citation>
    <scope>NUCLEOTIDE SEQUENCE</scope>
    <source>
        <strain evidence="2">CBS 247.69</strain>
    </source>
</reference>
<gene>
    <name evidence="2" type="ORF">BDZ94DRAFT_1312187</name>
</gene>
<feature type="signal peptide" evidence="1">
    <location>
        <begin position="1"/>
        <end position="23"/>
    </location>
</feature>
<comment type="caution">
    <text evidence="2">The sequence shown here is derived from an EMBL/GenBank/DDBJ whole genome shotgun (WGS) entry which is preliminary data.</text>
</comment>
<keyword evidence="1" id="KW-0732">Signal</keyword>
<dbReference type="Pfam" id="PF11937">
    <property type="entry name" value="DUF3455"/>
    <property type="match status" value="1"/>
</dbReference>
<name>A0A9P5Y1T1_9AGAR</name>
<proteinExistence type="predicted"/>
<evidence type="ECO:0008006" key="4">
    <source>
        <dbReference type="Google" id="ProtNLM"/>
    </source>
</evidence>
<accession>A0A9P5Y1T1</accession>
<dbReference type="InterPro" id="IPR021851">
    <property type="entry name" value="DUF3455"/>
</dbReference>
<keyword evidence="3" id="KW-1185">Reference proteome</keyword>
<evidence type="ECO:0000313" key="2">
    <source>
        <dbReference type="EMBL" id="KAF9459680.1"/>
    </source>
</evidence>
<dbReference type="AlphaFoldDB" id="A0A9P5Y1T1"/>
<protein>
    <recommendedName>
        <fullName evidence="4">Malate dehydrogenase</fullName>
    </recommendedName>
</protein>
<sequence length="228" mass="23849">MLFGTILSLAVTASAIALPKGLGSSCDVSHAQINLPTTPPMLVAPTGTPSFIVLSMGTENYTCTSAGTYMNIGAVAELFDISCLYKTPIQEAAYALWNAAPPSVTPLDLIASLHNSTSHAILGQHYVIRNPITGTGGVPKWDFTSQGVYKGNANAFVVANIDSAVPAPNPANAPYLRLTHLLGDLADQIYRVDTKGGQPPAGSCTPGSPVIAVRYTAKYWLFGGSIKK</sequence>
<dbReference type="EMBL" id="MU150312">
    <property type="protein sequence ID" value="KAF9459680.1"/>
    <property type="molecule type" value="Genomic_DNA"/>
</dbReference>